<dbReference type="AlphaFoldDB" id="A0AAD7E9A0"/>
<sequence>MSVSPNTTPAVTLPGPYAIYTSTSSPVPPTCGMISLRPNDAKPFRSTTFVSGAFADGMSGQQSTTGNRLRDASLAKIVDDIKPFTSSSSRFISFSELIGYQWDGDAEWNGNKNISHLFRNDLLLKIYTSLIRGPSGASPRIHSSTSPPPRRLTPSPPSLQHTPAASSSRQEQENCESTSHSGHSHSPWRLQRHGEGQRRR</sequence>
<dbReference type="Proteomes" id="UP001218218">
    <property type="component" value="Unassembled WGS sequence"/>
</dbReference>
<keyword evidence="3" id="KW-1185">Reference proteome</keyword>
<name>A0AAD7E9A0_9AGAR</name>
<protein>
    <submittedName>
        <fullName evidence="2">Uncharacterized protein</fullName>
    </submittedName>
</protein>
<comment type="caution">
    <text evidence="2">The sequence shown here is derived from an EMBL/GenBank/DDBJ whole genome shotgun (WGS) entry which is preliminary data.</text>
</comment>
<dbReference type="EMBL" id="JARIHO010000102">
    <property type="protein sequence ID" value="KAJ7303819.1"/>
    <property type="molecule type" value="Genomic_DNA"/>
</dbReference>
<evidence type="ECO:0000313" key="2">
    <source>
        <dbReference type="EMBL" id="KAJ7303819.1"/>
    </source>
</evidence>
<feature type="compositionally biased region" description="Pro residues" evidence="1">
    <location>
        <begin position="146"/>
        <end position="157"/>
    </location>
</feature>
<evidence type="ECO:0000313" key="3">
    <source>
        <dbReference type="Proteomes" id="UP001218218"/>
    </source>
</evidence>
<organism evidence="2 3">
    <name type="scientific">Mycena albidolilacea</name>
    <dbReference type="NCBI Taxonomy" id="1033008"/>
    <lineage>
        <taxon>Eukaryota</taxon>
        <taxon>Fungi</taxon>
        <taxon>Dikarya</taxon>
        <taxon>Basidiomycota</taxon>
        <taxon>Agaricomycotina</taxon>
        <taxon>Agaricomycetes</taxon>
        <taxon>Agaricomycetidae</taxon>
        <taxon>Agaricales</taxon>
        <taxon>Marasmiineae</taxon>
        <taxon>Mycenaceae</taxon>
        <taxon>Mycena</taxon>
    </lineage>
</organism>
<accession>A0AAD7E9A0</accession>
<feature type="compositionally biased region" description="Polar residues" evidence="1">
    <location>
        <begin position="160"/>
        <end position="181"/>
    </location>
</feature>
<feature type="region of interest" description="Disordered" evidence="1">
    <location>
        <begin position="134"/>
        <end position="200"/>
    </location>
</feature>
<gene>
    <name evidence="2" type="ORF">DFH08DRAFT_976841</name>
</gene>
<evidence type="ECO:0000256" key="1">
    <source>
        <dbReference type="SAM" id="MobiDB-lite"/>
    </source>
</evidence>
<reference evidence="2" key="1">
    <citation type="submission" date="2023-03" db="EMBL/GenBank/DDBJ databases">
        <title>Massive genome expansion in bonnet fungi (Mycena s.s.) driven by repeated elements and novel gene families across ecological guilds.</title>
        <authorList>
            <consortium name="Lawrence Berkeley National Laboratory"/>
            <person name="Harder C.B."/>
            <person name="Miyauchi S."/>
            <person name="Viragh M."/>
            <person name="Kuo A."/>
            <person name="Thoen E."/>
            <person name="Andreopoulos B."/>
            <person name="Lu D."/>
            <person name="Skrede I."/>
            <person name="Drula E."/>
            <person name="Henrissat B."/>
            <person name="Morin E."/>
            <person name="Kohler A."/>
            <person name="Barry K."/>
            <person name="LaButti K."/>
            <person name="Morin E."/>
            <person name="Salamov A."/>
            <person name="Lipzen A."/>
            <person name="Mereny Z."/>
            <person name="Hegedus B."/>
            <person name="Baldrian P."/>
            <person name="Stursova M."/>
            <person name="Weitz H."/>
            <person name="Taylor A."/>
            <person name="Grigoriev I.V."/>
            <person name="Nagy L.G."/>
            <person name="Martin F."/>
            <person name="Kauserud H."/>
        </authorList>
    </citation>
    <scope>NUCLEOTIDE SEQUENCE</scope>
    <source>
        <strain evidence="2">CBHHK002</strain>
    </source>
</reference>
<proteinExistence type="predicted"/>